<dbReference type="STRING" id="295108.HT99x_00427"/>
<reference evidence="2" key="1">
    <citation type="submission" date="2015-09" db="EMBL/GenBank/DDBJ databases">
        <title>Draft Genome Sequences of Two Novel Amoeba-resistant Intranuclear Bacteria, Candidatus Berkiella cookevillensis and Candidatus Berkiella aquae.</title>
        <authorList>
            <person name="Mehari Y.T."/>
            <person name="Arivett B.A."/>
            <person name="Farone A.L."/>
            <person name="Gunderson J.H."/>
            <person name="Farone M.B."/>
        </authorList>
    </citation>
    <scope>NUCLEOTIDE SEQUENCE [LARGE SCALE GENOMIC DNA]</scope>
    <source>
        <strain evidence="2">HT99</strain>
    </source>
</reference>
<dbReference type="EMBL" id="LKAJ02000001">
    <property type="protein sequence ID" value="MCS5711755.1"/>
    <property type="molecule type" value="Genomic_DNA"/>
</dbReference>
<reference evidence="3" key="2">
    <citation type="journal article" date="2016" name="Genome Announc.">
        <title>Draft Genome Sequences of Two Novel Amoeba-Resistant Intranuclear Bacteria, 'Candidatus Berkiella cookevillensis' and 'Candidatus Berkiella aquae'.</title>
        <authorList>
            <person name="Mehari Y.T."/>
            <person name="Arivett B.A."/>
            <person name="Farone A.L."/>
            <person name="Gunderson J.H."/>
            <person name="Farone M.B."/>
        </authorList>
    </citation>
    <scope>NUCLEOTIDE SEQUENCE</scope>
    <source>
        <strain evidence="3">HT99</strain>
    </source>
</reference>
<feature type="region of interest" description="Disordered" evidence="1">
    <location>
        <begin position="53"/>
        <end position="102"/>
    </location>
</feature>
<dbReference type="EMBL" id="LKAJ01000001">
    <property type="protein sequence ID" value="KRG22886.1"/>
    <property type="molecule type" value="Genomic_DNA"/>
</dbReference>
<dbReference type="Proteomes" id="UP000051497">
    <property type="component" value="Unassembled WGS sequence"/>
</dbReference>
<comment type="caution">
    <text evidence="2">The sequence shown here is derived from an EMBL/GenBank/DDBJ whole genome shotgun (WGS) entry which is preliminary data.</text>
</comment>
<evidence type="ECO:0000256" key="1">
    <source>
        <dbReference type="SAM" id="MobiDB-lite"/>
    </source>
</evidence>
<dbReference type="AlphaFoldDB" id="A0A0Q9YQ16"/>
<protein>
    <submittedName>
        <fullName evidence="2">Uncharacterized protein</fullName>
    </submittedName>
</protein>
<evidence type="ECO:0000313" key="3">
    <source>
        <dbReference type="EMBL" id="MCS5711755.1"/>
    </source>
</evidence>
<evidence type="ECO:0000313" key="4">
    <source>
        <dbReference type="Proteomes" id="UP000051497"/>
    </source>
</evidence>
<accession>A0A0Q9YQ16</accession>
<gene>
    <name evidence="2" type="ORF">HT99x_00427</name>
    <name evidence="3" type="ORF">HT99x_009965</name>
</gene>
<sequence>MSVKGPLRSAGICQRYDDFSKLDDMSYAALTTGIKNNELGYTLLKQGELVNGPAFQHEPHQSGMAYGVDPRTGKLVPVPVPHPEEKLRDDLQHTRRNAPRPY</sequence>
<dbReference type="RefSeq" id="WP_075065054.1">
    <property type="nucleotide sequence ID" value="NZ_LKAJ02000001.1"/>
</dbReference>
<organism evidence="2">
    <name type="scientific">Candidatus Berkiella aquae</name>
    <dbReference type="NCBI Taxonomy" id="295108"/>
    <lineage>
        <taxon>Bacteria</taxon>
        <taxon>Pseudomonadati</taxon>
        <taxon>Pseudomonadota</taxon>
        <taxon>Gammaproteobacteria</taxon>
        <taxon>Candidatus Berkiellales</taxon>
        <taxon>Candidatus Berkiellaceae</taxon>
        <taxon>Candidatus Berkiella</taxon>
    </lineage>
</organism>
<evidence type="ECO:0000313" key="2">
    <source>
        <dbReference type="EMBL" id="KRG22886.1"/>
    </source>
</evidence>
<feature type="compositionally biased region" description="Basic and acidic residues" evidence="1">
    <location>
        <begin position="82"/>
        <end position="93"/>
    </location>
</feature>
<proteinExistence type="predicted"/>
<reference evidence="3" key="3">
    <citation type="submission" date="2021-06" db="EMBL/GenBank/DDBJ databases">
        <title>Genomic Description and Analysis of Intracellular Bacteria, Candidatus Berkiella cookevillensis and Candidatus Berkiella aquae.</title>
        <authorList>
            <person name="Kidane D.T."/>
            <person name="Mehari Y.T."/>
            <person name="Rice F.C."/>
            <person name="Arivett B.A."/>
            <person name="Farone A.L."/>
            <person name="Berk S.G."/>
            <person name="Farone M.B."/>
        </authorList>
    </citation>
    <scope>NUCLEOTIDE SEQUENCE</scope>
    <source>
        <strain evidence="3">HT99</strain>
    </source>
</reference>
<keyword evidence="4" id="KW-1185">Reference proteome</keyword>
<name>A0A0Q9YQ16_9GAMM</name>